<name>A0A8H9C9F3_9HYPH</name>
<organism evidence="1 2">
    <name type="scientific">Methylobacterium indicum</name>
    <dbReference type="NCBI Taxonomy" id="1775910"/>
    <lineage>
        <taxon>Bacteria</taxon>
        <taxon>Pseudomonadati</taxon>
        <taxon>Pseudomonadota</taxon>
        <taxon>Alphaproteobacteria</taxon>
        <taxon>Hyphomicrobiales</taxon>
        <taxon>Methylobacteriaceae</taxon>
        <taxon>Methylobacterium</taxon>
    </lineage>
</organism>
<evidence type="ECO:0000313" key="1">
    <source>
        <dbReference type="EMBL" id="BCM86991.1"/>
    </source>
</evidence>
<reference evidence="1" key="1">
    <citation type="submission" date="2020-11" db="EMBL/GenBank/DDBJ databases">
        <title>Complete genome sequence of a novel pathogenic Methylobacterium strain isolated from rice in Vietnam.</title>
        <authorList>
            <person name="Lai K."/>
            <person name="Okazaki S."/>
            <person name="Higashi K."/>
            <person name="Mori H."/>
            <person name="Toyoda A."/>
            <person name="Kurokawa K."/>
        </authorList>
    </citation>
    <scope>NUCLEOTIDE SEQUENCE</scope>
    <source>
        <strain evidence="1">VL1</strain>
    </source>
</reference>
<dbReference type="Pfam" id="PF05947">
    <property type="entry name" value="T6SS_TssF"/>
    <property type="match status" value="1"/>
</dbReference>
<sequence>MHDQGVPVNDRLYGFYDSELEALRGLGGQFARAHPKIAGRLRLSPDAVDDPHVARLIESVAFIAARLRLKLDDDFPEIAESLLEFLYPHYLAPIPALAVAQVDFPPDLKQAIVLPRGTNVETDPVEGDICRFRTTQEVSLWPVRVTAAALTGRPLVAPPCPHVEAPASMRLVLETLDPGVTFTDLGLDSLRFYLRAPWRQAVALYRLLLTECLEVAIADHPEDRSATFLGRDAIRAVGFSPEEAVLPPAPRAHPAYRLLTEFFAYPQKFLFLDLTRISARTLRQAGNRLEIFVYLSRHPAELERACAPGTFALACTPLVNLFSQPAEPLTLTHAAREYPIVPDSRRHATREVYAVERVTLTDRGGQSRDAVPLFGRALTGADEAGALFWQLRRRHLPEGGEGTDARLALVDAEASPASPTDAVLSIDTTCLNRDLPARLPYGGDQPVLKVLRGPGEVGRLRALTPFTPTLRLEPGDGLLWRLVSHLTLNHLSLSNTEGGPEALREILRLYDYRDAPETRSLIDAIVSVTHRRATARVAEGGLARGLDIEVEIDRRFADPGAAFLLGQVLDRFFGLYVNLNSFTRLTLRERGAAVPIKTWAPRSGGRPLA</sequence>
<dbReference type="AlphaFoldDB" id="A0A8H9C9F3"/>
<dbReference type="KEGG" id="mind:mvi_54520"/>
<protein>
    <submittedName>
        <fullName evidence="1">Type VI secretion system protein ImpG</fullName>
    </submittedName>
</protein>
<dbReference type="PANTHER" id="PTHR35370:SF1">
    <property type="entry name" value="TYPE VI SECRETION SYSTEM COMPONENT TSSF1"/>
    <property type="match status" value="1"/>
</dbReference>
<gene>
    <name evidence="1" type="primary">impG</name>
    <name evidence="1" type="ORF">mvi_54520</name>
</gene>
<dbReference type="Proteomes" id="UP000663508">
    <property type="component" value="Chromosome"/>
</dbReference>
<dbReference type="PANTHER" id="PTHR35370">
    <property type="entry name" value="CYTOPLASMIC PROTEIN-RELATED-RELATED"/>
    <property type="match status" value="1"/>
</dbReference>
<dbReference type="EMBL" id="AP024145">
    <property type="protein sequence ID" value="BCM86991.1"/>
    <property type="molecule type" value="Genomic_DNA"/>
</dbReference>
<dbReference type="PIRSF" id="PIRSF028304">
    <property type="entry name" value="UCP028304"/>
    <property type="match status" value="1"/>
</dbReference>
<proteinExistence type="predicted"/>
<evidence type="ECO:0000313" key="2">
    <source>
        <dbReference type="Proteomes" id="UP000663508"/>
    </source>
</evidence>
<accession>A0A8H9C9F3</accession>
<dbReference type="NCBIfam" id="TIGR03359">
    <property type="entry name" value="VI_chp_6"/>
    <property type="match status" value="1"/>
</dbReference>
<dbReference type="InterPro" id="IPR010272">
    <property type="entry name" value="T6SS_TssF"/>
</dbReference>